<dbReference type="RefSeq" id="XP_028929138.1">
    <property type="nucleotide sequence ID" value="XM_029073305.2"/>
</dbReference>
<dbReference type="OrthoDB" id="31113at2759"/>
<reference evidence="4" key="2">
    <citation type="submission" date="2025-08" db="UniProtKB">
        <authorList>
            <consortium name="Ensembl"/>
        </authorList>
    </citation>
    <scope>IDENTIFICATION</scope>
    <source>
        <strain evidence="4">Glennie</strain>
    </source>
</reference>
<accession>A0A6I8NSX3</accession>
<gene>
    <name evidence="4" type="primary">BIVM</name>
</gene>
<evidence type="ECO:0000313" key="5">
    <source>
        <dbReference type="Proteomes" id="UP000002279"/>
    </source>
</evidence>
<keyword evidence="5" id="KW-1185">Reference proteome</keyword>
<dbReference type="PANTHER" id="PTHR16171">
    <property type="entry name" value="DNA REPAIR PROTEIN COMPLEMENTING XP-G CELLS-RELATED"/>
    <property type="match status" value="1"/>
</dbReference>
<dbReference type="GeneID" id="103170352"/>
<dbReference type="FunCoup" id="A0A6I8NSX3">
    <property type="interactions" value="240"/>
</dbReference>
<dbReference type="RefSeq" id="XP_028929139.1">
    <property type="nucleotide sequence ID" value="XM_029073306.2"/>
</dbReference>
<dbReference type="Proteomes" id="UP000002279">
    <property type="component" value="Chromosome 10"/>
</dbReference>
<dbReference type="AlphaFoldDB" id="A0A6I8NSX3"/>
<dbReference type="KEGG" id="oaa:103170352"/>
<evidence type="ECO:0000256" key="1">
    <source>
        <dbReference type="ARBA" id="ARBA00004123"/>
    </source>
</evidence>
<dbReference type="RefSeq" id="XP_028929140.1">
    <property type="nucleotide sequence ID" value="XM_029073307.2"/>
</dbReference>
<evidence type="ECO:0000313" key="4">
    <source>
        <dbReference type="Ensembl" id="ENSOANP00000044116.1"/>
    </source>
</evidence>
<dbReference type="InParanoid" id="A0A6I8NSX3"/>
<dbReference type="GeneTree" id="ENSGT00510000048601"/>
<dbReference type="RefSeq" id="XP_028929141.1">
    <property type="nucleotide sequence ID" value="XM_029073308.2"/>
</dbReference>
<dbReference type="GO" id="GO:0003697">
    <property type="term" value="F:single-stranded DNA binding"/>
    <property type="evidence" value="ECO:0000318"/>
    <property type="project" value="GO_Central"/>
</dbReference>
<reference evidence="4 5" key="1">
    <citation type="journal article" date="2008" name="Nature">
        <title>Genome analysis of the platypus reveals unique signatures of evolution.</title>
        <authorList>
            <person name="Warren W.C."/>
            <person name="Hillier L.W."/>
            <person name="Marshall Graves J.A."/>
            <person name="Birney E."/>
            <person name="Ponting C.P."/>
            <person name="Grutzner F."/>
            <person name="Belov K."/>
            <person name="Miller W."/>
            <person name="Clarke L."/>
            <person name="Chinwalla A.T."/>
            <person name="Yang S.P."/>
            <person name="Heger A."/>
            <person name="Locke D.P."/>
            <person name="Miethke P."/>
            <person name="Waters P.D."/>
            <person name="Veyrunes F."/>
            <person name="Fulton L."/>
            <person name="Fulton B."/>
            <person name="Graves T."/>
            <person name="Wallis J."/>
            <person name="Puente X.S."/>
            <person name="Lopez-Otin C."/>
            <person name="Ordonez G.R."/>
            <person name="Eichler E.E."/>
            <person name="Chen L."/>
            <person name="Cheng Z."/>
            <person name="Deakin J.E."/>
            <person name="Alsop A."/>
            <person name="Thompson K."/>
            <person name="Kirby P."/>
            <person name="Papenfuss A.T."/>
            <person name="Wakefield M.J."/>
            <person name="Olender T."/>
            <person name="Lancet D."/>
            <person name="Huttley G.A."/>
            <person name="Smit A.F."/>
            <person name="Pask A."/>
            <person name="Temple-Smith P."/>
            <person name="Batzer M.A."/>
            <person name="Walker J.A."/>
            <person name="Konkel M.K."/>
            <person name="Harris R.S."/>
            <person name="Whittington C.M."/>
            <person name="Wong E.S."/>
            <person name="Gemmell N.J."/>
            <person name="Buschiazzo E."/>
            <person name="Vargas Jentzsch I.M."/>
            <person name="Merkel A."/>
            <person name="Schmitz J."/>
            <person name="Zemann A."/>
            <person name="Churakov G."/>
            <person name="Kriegs J.O."/>
            <person name="Brosius J."/>
            <person name="Murchison E.P."/>
            <person name="Sachidanandam R."/>
            <person name="Smith C."/>
            <person name="Hannon G.J."/>
            <person name="Tsend-Ayush E."/>
            <person name="McMillan D."/>
            <person name="Attenborough R."/>
            <person name="Rens W."/>
            <person name="Ferguson-Smith M."/>
            <person name="Lefevre C.M."/>
            <person name="Sharp J.A."/>
            <person name="Nicholas K.R."/>
            <person name="Ray D.A."/>
            <person name="Kube M."/>
            <person name="Reinhardt R."/>
            <person name="Pringle T.H."/>
            <person name="Taylor J."/>
            <person name="Jones R.C."/>
            <person name="Nixon B."/>
            <person name="Dacheux J.L."/>
            <person name="Niwa H."/>
            <person name="Sekita Y."/>
            <person name="Huang X."/>
            <person name="Stark A."/>
            <person name="Kheradpour P."/>
            <person name="Kellis M."/>
            <person name="Flicek P."/>
            <person name="Chen Y."/>
            <person name="Webber C."/>
            <person name="Hardison R."/>
            <person name="Nelson J."/>
            <person name="Hallsworth-Pepin K."/>
            <person name="Delehaunty K."/>
            <person name="Markovic C."/>
            <person name="Minx P."/>
            <person name="Feng Y."/>
            <person name="Kremitzki C."/>
            <person name="Mitreva M."/>
            <person name="Glasscock J."/>
            <person name="Wylie T."/>
            <person name="Wohldmann P."/>
            <person name="Thiru P."/>
            <person name="Nhan M.N."/>
            <person name="Pohl C.S."/>
            <person name="Smith S.M."/>
            <person name="Hou S."/>
            <person name="Nefedov M."/>
            <person name="de Jong P.J."/>
            <person name="Renfree M.B."/>
            <person name="Mardis E.R."/>
            <person name="Wilson R.K."/>
        </authorList>
    </citation>
    <scope>NUCLEOTIDE SEQUENCE [LARGE SCALE GENOMIC DNA]</scope>
    <source>
        <strain evidence="4 5">Glennie</strain>
    </source>
</reference>
<reference evidence="4" key="3">
    <citation type="submission" date="2025-09" db="UniProtKB">
        <authorList>
            <consortium name="Ensembl"/>
        </authorList>
    </citation>
    <scope>IDENTIFICATION</scope>
    <source>
        <strain evidence="4">Glennie</strain>
    </source>
</reference>
<proteinExistence type="predicted"/>
<name>A0A6I8NSX3_ORNAN</name>
<dbReference type="PANTHER" id="PTHR16171:SF13">
    <property type="entry name" value="BASIC IMMUNOGLOBULIN-LIKE VARIABLE MOTIF-CONTAINING PROTEIN"/>
    <property type="match status" value="1"/>
</dbReference>
<dbReference type="Ensembl" id="ENSOANT00000059038.1">
    <property type="protein sequence ID" value="ENSOANP00000044116.1"/>
    <property type="gene ID" value="ENSOANG00000046482.1"/>
</dbReference>
<dbReference type="OMA" id="HCLMAFQ"/>
<feature type="region of interest" description="Disordered" evidence="3">
    <location>
        <begin position="444"/>
        <end position="504"/>
    </location>
</feature>
<evidence type="ECO:0000256" key="3">
    <source>
        <dbReference type="SAM" id="MobiDB-lite"/>
    </source>
</evidence>
<dbReference type="GO" id="GO:0004520">
    <property type="term" value="F:DNA endonuclease activity"/>
    <property type="evidence" value="ECO:0000318"/>
    <property type="project" value="GO_Central"/>
</dbReference>
<dbReference type="GO" id="GO:0005634">
    <property type="term" value="C:nucleus"/>
    <property type="evidence" value="ECO:0000318"/>
    <property type="project" value="GO_Central"/>
</dbReference>
<sequence length="504" mass="56594">MPNVVEAERTDGSHNGENRPEKNSPEAARRDAGKAFCGPSASAVSLGAGGGGHYPWSCPVTHTREKIYAICSDYAFLNQATSVHKTPGSPLSPCLQENSALTIGNHSPRYIAVPPSSSEIIYSEDSSLESLSSSLGKLPLAWEIDKSEFNSMTSNLKNRAANMKKQVSKKKTLDKKGKHHRECPQYTALEDIKQRKVLDLRRWYCISRPQYKTSCGISSLVSCWNFLYSTMGAGNLPPVTQEEALHILGFQPPFEDIRFGPFTGNTTLMRWFRQINDHFHVKGCSYVLYKPHGKNKTAGETAAGALSKLTHGLKDESLAFIYHCQNHYFCPIGFEATPVKANKAYSRSHLLQQEVEYWILIGEPSRKHPAIHCKKWADIVTDLNTQNPEYLDIRHLERGLQYRKTKKIGGNLHCIIAFQRLSWQRFGPWNFPFGNIRQEVQPQTNVQGIAKSESEDNISKKQHGRLGRSLSASFHQDSVGKKISGISERRNSGYQSYNDYDGND</sequence>
<dbReference type="Bgee" id="ENSOANG00000046482">
    <property type="expression patterns" value="Expressed in fibroblast and 8 other cell types or tissues"/>
</dbReference>
<comment type="subcellular location">
    <subcellularLocation>
        <location evidence="1">Nucleus</location>
    </subcellularLocation>
</comment>
<evidence type="ECO:0000256" key="2">
    <source>
        <dbReference type="ARBA" id="ARBA00023242"/>
    </source>
</evidence>
<dbReference type="CTD" id="54841"/>
<feature type="region of interest" description="Disordered" evidence="3">
    <location>
        <begin position="1"/>
        <end position="33"/>
    </location>
</feature>
<keyword evidence="2" id="KW-0539">Nucleus</keyword>
<organism evidence="4 5">
    <name type="scientific">Ornithorhynchus anatinus</name>
    <name type="common">Duckbill platypus</name>
    <dbReference type="NCBI Taxonomy" id="9258"/>
    <lineage>
        <taxon>Eukaryota</taxon>
        <taxon>Metazoa</taxon>
        <taxon>Chordata</taxon>
        <taxon>Craniata</taxon>
        <taxon>Vertebrata</taxon>
        <taxon>Euteleostomi</taxon>
        <taxon>Mammalia</taxon>
        <taxon>Monotremata</taxon>
        <taxon>Ornithorhynchidae</taxon>
        <taxon>Ornithorhynchus</taxon>
    </lineage>
</organism>
<protein>
    <submittedName>
        <fullName evidence="4">Basic, immunoglobulin-like variable motif containing</fullName>
    </submittedName>
</protein>